<evidence type="ECO:0000313" key="3">
    <source>
        <dbReference type="EMBL" id="KAL0097231.1"/>
    </source>
</evidence>
<evidence type="ECO:0000313" key="4">
    <source>
        <dbReference type="Proteomes" id="UP001448207"/>
    </source>
</evidence>
<dbReference type="Proteomes" id="UP001448207">
    <property type="component" value="Unassembled WGS sequence"/>
</dbReference>
<feature type="compositionally biased region" description="Polar residues" evidence="2">
    <location>
        <begin position="1"/>
        <end position="15"/>
    </location>
</feature>
<feature type="coiled-coil region" evidence="1">
    <location>
        <begin position="228"/>
        <end position="304"/>
    </location>
</feature>
<feature type="region of interest" description="Disordered" evidence="2">
    <location>
        <begin position="305"/>
        <end position="338"/>
    </location>
</feature>
<name>A0ABR3BGE6_PHYBL</name>
<comment type="caution">
    <text evidence="3">The sequence shown here is derived from an EMBL/GenBank/DDBJ whole genome shotgun (WGS) entry which is preliminary data.</text>
</comment>
<evidence type="ECO:0000256" key="2">
    <source>
        <dbReference type="SAM" id="MobiDB-lite"/>
    </source>
</evidence>
<keyword evidence="4" id="KW-1185">Reference proteome</keyword>
<gene>
    <name evidence="3" type="ORF">J3Q64DRAFT_1712194</name>
</gene>
<feature type="compositionally biased region" description="Basic and acidic residues" evidence="2">
    <location>
        <begin position="52"/>
        <end position="62"/>
    </location>
</feature>
<feature type="compositionally biased region" description="Basic and acidic residues" evidence="2">
    <location>
        <begin position="316"/>
        <end position="325"/>
    </location>
</feature>
<organism evidence="3 4">
    <name type="scientific">Phycomyces blakesleeanus</name>
    <dbReference type="NCBI Taxonomy" id="4837"/>
    <lineage>
        <taxon>Eukaryota</taxon>
        <taxon>Fungi</taxon>
        <taxon>Fungi incertae sedis</taxon>
        <taxon>Mucoromycota</taxon>
        <taxon>Mucoromycotina</taxon>
        <taxon>Mucoromycetes</taxon>
        <taxon>Mucorales</taxon>
        <taxon>Phycomycetaceae</taxon>
        <taxon>Phycomyces</taxon>
    </lineage>
</organism>
<feature type="region of interest" description="Disordered" evidence="2">
    <location>
        <begin position="1"/>
        <end position="71"/>
    </location>
</feature>
<keyword evidence="1" id="KW-0175">Coiled coil</keyword>
<proteinExistence type="predicted"/>
<accession>A0ABR3BGE6</accession>
<reference evidence="3 4" key="1">
    <citation type="submission" date="2024-04" db="EMBL/GenBank/DDBJ databases">
        <title>Symmetric and asymmetric DNA N6-adenine methylation regulates different biological responses in Mucorales.</title>
        <authorList>
            <consortium name="Lawrence Berkeley National Laboratory"/>
            <person name="Lax C."/>
            <person name="Mondo S.J."/>
            <person name="Osorio-Concepcion M."/>
            <person name="Muszewska A."/>
            <person name="Corrochano-Luque M."/>
            <person name="Gutierrez G."/>
            <person name="Riley R."/>
            <person name="Lipzen A."/>
            <person name="Guo J."/>
            <person name="Hundley H."/>
            <person name="Amirebrahimi M."/>
            <person name="Ng V."/>
            <person name="Lorenzo-Gutierrez D."/>
            <person name="Binder U."/>
            <person name="Yang J."/>
            <person name="Song Y."/>
            <person name="Canovas D."/>
            <person name="Navarro E."/>
            <person name="Freitag M."/>
            <person name="Gabaldon T."/>
            <person name="Grigoriev I.V."/>
            <person name="Corrochano L.M."/>
            <person name="Nicolas F.E."/>
            <person name="Garre V."/>
        </authorList>
    </citation>
    <scope>NUCLEOTIDE SEQUENCE [LARGE SCALE GENOMIC DNA]</scope>
    <source>
        <strain evidence="3 4">L51</strain>
    </source>
</reference>
<feature type="compositionally biased region" description="Polar residues" evidence="2">
    <location>
        <begin position="39"/>
        <end position="51"/>
    </location>
</feature>
<sequence length="507" mass="57383">MPSLASRSSTPTHSMPPNSHTSGPGGPPGSLESPVPRFSVNSNLMNYSIPKNEQERTRREIQSGDSSTKARQLEGQIEGLTLQNVKLQRTNRLLKVDTDNLIEQKTRPLEEKIRMLTLNNVQLQRVTRLLQQDLEEKTKQMLRIQCDQIMQMKNVGPEYEFLVQMVNLLHRQISGEPTCEDTCCYTLAPIDQSSMVMTLPPENDDQEMEAQHICRPIVHSSISQGSYAIELENKIVRLEQIIDQLEEDKEAAQCQQEYKDNDIEMLKKELRIKDEIVSQLEQDFMTLEEQLANLQRENDEHRIYSTTFPTHPSPPPEERIRDPRRQSQMLMDSKRRSLAVKDTEALEKMLRGDLQLDTPDTEIMSSDDELELEIINKTNDNKEQRESIMVVNRQVESTQSPSVDTNTNPTTSSVLSNLSQVNVPIIPRGSSTPGVIPGAYDETPLAYASWNPRDPFVPFVVMAILLGLAAQLGVTDDWTVPITLVTMVSGFLWSGAAKGVQLKVNLH</sequence>
<protein>
    <submittedName>
        <fullName evidence="3">Uncharacterized protein</fullName>
    </submittedName>
</protein>
<dbReference type="EMBL" id="JBCLYO010000001">
    <property type="protein sequence ID" value="KAL0097231.1"/>
    <property type="molecule type" value="Genomic_DNA"/>
</dbReference>
<evidence type="ECO:0000256" key="1">
    <source>
        <dbReference type="SAM" id="Coils"/>
    </source>
</evidence>